<reference evidence="2" key="2">
    <citation type="submission" date="2025-08" db="UniProtKB">
        <authorList>
            <consortium name="EnsemblFungi"/>
        </authorList>
    </citation>
    <scope>IDENTIFICATION</scope>
    <source>
        <strain evidence="2">4287 / CBS 123668 / FGSC 9935 / NRRL 34936</strain>
    </source>
</reference>
<reference evidence="3" key="1">
    <citation type="journal article" date="2012" name="Mol. Plant Microbe Interact.">
        <title>A highly conserved effector in Fusarium oxysporum is required for full virulence on Arabidopsis.</title>
        <authorList>
            <person name="Thatcher L.F."/>
            <person name="Gardiner D.M."/>
            <person name="Kazan K."/>
            <person name="Manners J."/>
        </authorList>
    </citation>
    <scope>NUCLEOTIDE SEQUENCE [LARGE SCALE GENOMIC DNA]</scope>
    <source>
        <strain evidence="3">Fo5176</strain>
    </source>
</reference>
<name>A0A0D2Y6A8_FUSOF</name>
<gene>
    <name evidence="2" type="primary">28953199</name>
</gene>
<organism evidence="2 3">
    <name type="scientific">Fusarium oxysporum (strain Fo5176)</name>
    <name type="common">Fusarium vascular wilt</name>
    <dbReference type="NCBI Taxonomy" id="660025"/>
    <lineage>
        <taxon>Eukaryota</taxon>
        <taxon>Fungi</taxon>
        <taxon>Dikarya</taxon>
        <taxon>Ascomycota</taxon>
        <taxon>Pezizomycotina</taxon>
        <taxon>Sordariomycetes</taxon>
        <taxon>Hypocreomycetidae</taxon>
        <taxon>Hypocreales</taxon>
        <taxon>Nectriaceae</taxon>
        <taxon>Fusarium</taxon>
        <taxon>Fusarium oxysporum species complex</taxon>
    </lineage>
</organism>
<dbReference type="Pfam" id="PF17111">
    <property type="entry name" value="PigL_N"/>
    <property type="match status" value="1"/>
</dbReference>
<dbReference type="STRING" id="426428.A0A0D2Y6A8"/>
<protein>
    <recommendedName>
        <fullName evidence="1">Azaphilone pigments biosynthesis cluster protein L N-terminal domain-containing protein</fullName>
    </recommendedName>
</protein>
<dbReference type="Proteomes" id="UP000002489">
    <property type="component" value="Unassembled WGS sequence"/>
</dbReference>
<dbReference type="EnsemblFungi" id="FOXG_11818T0">
    <property type="protein sequence ID" value="FOXG_11818P0"/>
    <property type="gene ID" value="FOXG_11818"/>
</dbReference>
<feature type="domain" description="Azaphilone pigments biosynthesis cluster protein L N-terminal" evidence="1">
    <location>
        <begin position="3"/>
        <end position="179"/>
    </location>
</feature>
<evidence type="ECO:0000259" key="1">
    <source>
        <dbReference type="Pfam" id="PF17111"/>
    </source>
</evidence>
<proteinExistence type="predicted"/>
<dbReference type="InterPro" id="IPR031348">
    <property type="entry name" value="PigL_N"/>
</dbReference>
<dbReference type="AlphaFoldDB" id="A0A0D2Y6A8"/>
<evidence type="ECO:0000313" key="3">
    <source>
        <dbReference type="Proteomes" id="UP000002489"/>
    </source>
</evidence>
<dbReference type="VEuPathDB" id="FungiDB:FOXG_11818"/>
<evidence type="ECO:0000313" key="2">
    <source>
        <dbReference type="EnsemblFungi" id="FOXG_11818P0"/>
    </source>
</evidence>
<accession>A0A0D2Y6A8</accession>
<sequence length="289" mass="31898">MPDPVSITASIFGIVQGVAFLSSTIDNIRSAPESIKNIQRQLQHLKPILSQLECAVDQKQIDIDQVGAELKAALHNCDQACTEFSTSLGHWTRHSSEDETSVLDYTKIGLLRQSRIRLMKDQLDQCIKILNVTLVTNTALQMSRQEGMIKDLAGNKLSSLEASLKKSINEVPKDKRAIVKYEAEASGSSEIDDKESIAQEIERYKDMVRVSEKVCRMALEAVTTERAAQRISDVCATEESTTLAGKFNVDGSDMTGQDISKVHAGQKSFAVAGLANNFDFTCFVPRRND</sequence>